<feature type="domain" description="Glycosyltransferase 2-like" evidence="5">
    <location>
        <begin position="12"/>
        <end position="183"/>
    </location>
</feature>
<feature type="transmembrane region" description="Helical" evidence="4">
    <location>
        <begin position="279"/>
        <end position="298"/>
    </location>
</feature>
<feature type="transmembrane region" description="Helical" evidence="4">
    <location>
        <begin position="305"/>
        <end position="331"/>
    </location>
</feature>
<dbReference type="Proteomes" id="UP000256388">
    <property type="component" value="Unassembled WGS sequence"/>
</dbReference>
<keyword evidence="4" id="KW-1133">Transmembrane helix</keyword>
<organism evidence="6 7">
    <name type="scientific">Pelolinea submarina</name>
    <dbReference type="NCBI Taxonomy" id="913107"/>
    <lineage>
        <taxon>Bacteria</taxon>
        <taxon>Bacillati</taxon>
        <taxon>Chloroflexota</taxon>
        <taxon>Anaerolineae</taxon>
        <taxon>Anaerolineales</taxon>
        <taxon>Anaerolineaceae</taxon>
        <taxon>Pelolinea</taxon>
    </lineage>
</organism>
<dbReference type="Gene3D" id="3.90.550.10">
    <property type="entry name" value="Spore Coat Polysaccharide Biosynthesis Protein SpsA, Chain A"/>
    <property type="match status" value="1"/>
</dbReference>
<proteinExistence type="inferred from homology"/>
<evidence type="ECO:0000259" key="5">
    <source>
        <dbReference type="Pfam" id="PF00535"/>
    </source>
</evidence>
<dbReference type="InterPro" id="IPR001173">
    <property type="entry name" value="Glyco_trans_2-like"/>
</dbReference>
<keyword evidence="7" id="KW-1185">Reference proteome</keyword>
<comment type="similarity">
    <text evidence="1">Belongs to the glycosyltransferase 2 family.</text>
</comment>
<dbReference type="Pfam" id="PF00535">
    <property type="entry name" value="Glycos_transf_2"/>
    <property type="match status" value="1"/>
</dbReference>
<evidence type="ECO:0000313" key="7">
    <source>
        <dbReference type="Proteomes" id="UP000256388"/>
    </source>
</evidence>
<dbReference type="AlphaFoldDB" id="A0A347ZST2"/>
<protein>
    <submittedName>
        <fullName evidence="6">Cellulose synthase/poly-beta-1,6-N-acetylglucosamine synthase-like glycosyltransferase</fullName>
    </submittedName>
</protein>
<evidence type="ECO:0000313" key="6">
    <source>
        <dbReference type="EMBL" id="REG11063.1"/>
    </source>
</evidence>
<dbReference type="PANTHER" id="PTHR43630">
    <property type="entry name" value="POLY-BETA-1,6-N-ACETYL-D-GLUCOSAMINE SYNTHASE"/>
    <property type="match status" value="1"/>
</dbReference>
<evidence type="ECO:0000256" key="3">
    <source>
        <dbReference type="ARBA" id="ARBA00022679"/>
    </source>
</evidence>
<keyword evidence="4" id="KW-0812">Transmembrane</keyword>
<accession>A0A347ZST2</accession>
<dbReference type="CDD" id="cd02525">
    <property type="entry name" value="Succinoglycan_BP_ExoA"/>
    <property type="match status" value="1"/>
</dbReference>
<dbReference type="InterPro" id="IPR029044">
    <property type="entry name" value="Nucleotide-diphossugar_trans"/>
</dbReference>
<evidence type="ECO:0000256" key="4">
    <source>
        <dbReference type="SAM" id="Phobius"/>
    </source>
</evidence>
<dbReference type="EMBL" id="QUMS01000001">
    <property type="protein sequence ID" value="REG11063.1"/>
    <property type="molecule type" value="Genomic_DNA"/>
</dbReference>
<dbReference type="SUPFAM" id="SSF53448">
    <property type="entry name" value="Nucleotide-diphospho-sugar transferases"/>
    <property type="match status" value="1"/>
</dbReference>
<comment type="caution">
    <text evidence="6">The sequence shown here is derived from an EMBL/GenBank/DDBJ whole genome shotgun (WGS) entry which is preliminary data.</text>
</comment>
<reference evidence="6 7" key="1">
    <citation type="submission" date="2018-08" db="EMBL/GenBank/DDBJ databases">
        <title>Genomic Encyclopedia of Type Strains, Phase IV (KMG-IV): sequencing the most valuable type-strain genomes for metagenomic binning, comparative biology and taxonomic classification.</title>
        <authorList>
            <person name="Goeker M."/>
        </authorList>
    </citation>
    <scope>NUCLEOTIDE SEQUENCE [LARGE SCALE GENOMIC DNA]</scope>
    <source>
        <strain evidence="6 7">DSM 23923</strain>
    </source>
</reference>
<keyword evidence="3 6" id="KW-0808">Transferase</keyword>
<sequence length="337" mass="37973">MRPTNNTLIEVSVIIPCYNEGETIQLLLQALLEQTYPSTKMEVVIADALSEDDTREKIAQFAQEHSDLRIVVVDNPRRTIPAAVNTAAQAAQGTYLVRMDAHSVPDMEYVATSIQLLKDGVAENVGGVWEIAPGDESCIAKAIAAAASHPLGAGDALYRIAKKAAYVETVPFGAFSKAVFEKVGRFDESLLSNEDYEFNTRIHLNGGKVWLDPRIHSRYFARKNLRQLARQYWRYGFWKLKMLKRYPKTIRWRQAIPPLFVFGVLLFTILSVFSNFARIILACILGLYLAILLAFSLFEAFKRKNLCYIAMVCAITVMHFSWGMGFLYSAVDISREV</sequence>
<name>A0A347ZST2_9CHLR</name>
<gene>
    <name evidence="6" type="ORF">DFR64_0936</name>
</gene>
<dbReference type="PANTHER" id="PTHR43630:SF1">
    <property type="entry name" value="POLY-BETA-1,6-N-ACETYL-D-GLUCOSAMINE SYNTHASE"/>
    <property type="match status" value="1"/>
</dbReference>
<evidence type="ECO:0000256" key="2">
    <source>
        <dbReference type="ARBA" id="ARBA00022676"/>
    </source>
</evidence>
<keyword evidence="4" id="KW-0472">Membrane</keyword>
<dbReference type="RefSeq" id="WP_232528582.1">
    <property type="nucleotide sequence ID" value="NZ_AP018437.1"/>
</dbReference>
<feature type="transmembrane region" description="Helical" evidence="4">
    <location>
        <begin position="255"/>
        <end position="273"/>
    </location>
</feature>
<evidence type="ECO:0000256" key="1">
    <source>
        <dbReference type="ARBA" id="ARBA00006739"/>
    </source>
</evidence>
<keyword evidence="2" id="KW-0328">Glycosyltransferase</keyword>
<dbReference type="GO" id="GO:0016757">
    <property type="term" value="F:glycosyltransferase activity"/>
    <property type="evidence" value="ECO:0007669"/>
    <property type="project" value="UniProtKB-KW"/>
</dbReference>